<evidence type="ECO:0000313" key="3">
    <source>
        <dbReference type="Proteomes" id="UP001607302"/>
    </source>
</evidence>
<protein>
    <submittedName>
        <fullName evidence="2">Uncharacterized protein</fullName>
    </submittedName>
</protein>
<keyword evidence="3" id="KW-1185">Reference proteome</keyword>
<keyword evidence="1" id="KW-0175">Coiled coil</keyword>
<dbReference type="AlphaFoldDB" id="A0ABD2AFN3"/>
<evidence type="ECO:0000313" key="2">
    <source>
        <dbReference type="EMBL" id="KAL2719196.1"/>
    </source>
</evidence>
<accession>A0ABD2AFN3</accession>
<gene>
    <name evidence="2" type="ORF">V1478_011615</name>
</gene>
<reference evidence="2 3" key="1">
    <citation type="journal article" date="2024" name="Ann. Entomol. Soc. Am.">
        <title>Genomic analyses of the southern and eastern yellowjacket wasps (Hymenoptera: Vespidae) reveal evolutionary signatures of social life.</title>
        <authorList>
            <person name="Catto M.A."/>
            <person name="Caine P.B."/>
            <person name="Orr S.E."/>
            <person name="Hunt B.G."/>
            <person name="Goodisman M.A.D."/>
        </authorList>
    </citation>
    <scope>NUCLEOTIDE SEQUENCE [LARGE SCALE GENOMIC DNA]</scope>
    <source>
        <strain evidence="2">233</strain>
        <tissue evidence="2">Head and thorax</tissue>
    </source>
</reference>
<evidence type="ECO:0000256" key="1">
    <source>
        <dbReference type="SAM" id="Coils"/>
    </source>
</evidence>
<comment type="caution">
    <text evidence="2">The sequence shown here is derived from an EMBL/GenBank/DDBJ whole genome shotgun (WGS) entry which is preliminary data.</text>
</comment>
<organism evidence="2 3">
    <name type="scientific">Vespula squamosa</name>
    <name type="common">Southern yellow jacket</name>
    <name type="synonym">Wasp</name>
    <dbReference type="NCBI Taxonomy" id="30214"/>
    <lineage>
        <taxon>Eukaryota</taxon>
        <taxon>Metazoa</taxon>
        <taxon>Ecdysozoa</taxon>
        <taxon>Arthropoda</taxon>
        <taxon>Hexapoda</taxon>
        <taxon>Insecta</taxon>
        <taxon>Pterygota</taxon>
        <taxon>Neoptera</taxon>
        <taxon>Endopterygota</taxon>
        <taxon>Hymenoptera</taxon>
        <taxon>Apocrita</taxon>
        <taxon>Aculeata</taxon>
        <taxon>Vespoidea</taxon>
        <taxon>Vespidae</taxon>
        <taxon>Vespinae</taxon>
        <taxon>Vespula</taxon>
    </lineage>
</organism>
<dbReference type="Proteomes" id="UP001607302">
    <property type="component" value="Unassembled WGS sequence"/>
</dbReference>
<sequence>MSRFIRFQIKKIFKRPLLSSWRRKLDEGIRELEELWHLPRVFVGGYADLTGQTEEHIQALKKSIRCTQDDINKMIQDNNVSNPDVINEVDSFLKEVQDVYNTIKEDVDNLETVFEEYGYHYDKNIVDETLEFKETSMTSDLNGSGDMQEIVFTPDLGWRCKKKSIDKTSSMNGDSCLSEESAILKKIADITLESKETNTDVLNDTDKEIFTPISNRYAQKKFDDPLSVNKNLYTPQENMLSVQKSELNSARHKQLLTPLRDRPQYQIYSKHFYSLKKKEVNH</sequence>
<proteinExistence type="predicted"/>
<feature type="coiled-coil region" evidence="1">
    <location>
        <begin position="57"/>
        <end position="113"/>
    </location>
</feature>
<dbReference type="EMBL" id="JAUDFV010000151">
    <property type="protein sequence ID" value="KAL2719196.1"/>
    <property type="molecule type" value="Genomic_DNA"/>
</dbReference>
<name>A0ABD2AFN3_VESSQ</name>